<protein>
    <submittedName>
        <fullName evidence="8">Prepilin peptidase CpaA</fullName>
    </submittedName>
</protein>
<proteinExistence type="predicted"/>
<keyword evidence="2" id="KW-1003">Cell membrane</keyword>
<dbReference type="OrthoDB" id="5329005at2"/>
<dbReference type="Gene3D" id="1.20.120.1220">
    <property type="match status" value="1"/>
</dbReference>
<dbReference type="GO" id="GO:0005886">
    <property type="term" value="C:plasma membrane"/>
    <property type="evidence" value="ECO:0007669"/>
    <property type="project" value="UniProtKB-SubCell"/>
</dbReference>
<evidence type="ECO:0000256" key="6">
    <source>
        <dbReference type="SAM" id="Phobius"/>
    </source>
</evidence>
<keyword evidence="3 6" id="KW-0812">Transmembrane</keyword>
<name>A0A1I2VQ44_9HYPH</name>
<dbReference type="AlphaFoldDB" id="A0A1I2VQ44"/>
<reference evidence="9" key="1">
    <citation type="submission" date="2016-10" db="EMBL/GenBank/DDBJ databases">
        <authorList>
            <person name="Varghese N."/>
            <person name="Submissions S."/>
        </authorList>
    </citation>
    <scope>NUCLEOTIDE SEQUENCE [LARGE SCALE GENOMIC DNA]</scope>
    <source>
        <strain evidence="9">Gh-105</strain>
    </source>
</reference>
<feature type="transmembrane region" description="Helical" evidence="6">
    <location>
        <begin position="146"/>
        <end position="166"/>
    </location>
</feature>
<evidence type="ECO:0000256" key="3">
    <source>
        <dbReference type="ARBA" id="ARBA00022692"/>
    </source>
</evidence>
<keyword evidence="5 6" id="KW-0472">Membrane</keyword>
<evidence type="ECO:0000259" key="7">
    <source>
        <dbReference type="Pfam" id="PF01478"/>
    </source>
</evidence>
<dbReference type="PANTHER" id="PTHR36506">
    <property type="entry name" value="PREFLAGELLIN PEPTIDASE"/>
    <property type="match status" value="1"/>
</dbReference>
<keyword evidence="4 6" id="KW-1133">Transmembrane helix</keyword>
<feature type="domain" description="Prepilin type IV endopeptidase peptidase" evidence="7">
    <location>
        <begin position="8"/>
        <end position="112"/>
    </location>
</feature>
<evidence type="ECO:0000256" key="2">
    <source>
        <dbReference type="ARBA" id="ARBA00022475"/>
    </source>
</evidence>
<accession>A0A1I2VQ44</accession>
<sequence length="172" mass="17779">MGAASVLIVFPFLMAYAAVNDLLTMLIPNRITLALVAGFAVFAMVFGLGWHDVALHAGAGLLVLAATFTLFALGHIGGGDAKLAAGTALWIGFGNLVDYLTLAALAGGVLTLAILALRSQPLPVFVGPSLSRMPFLLHLHDKNTGVPYGIALAFAAVMVLPDTAIWSRALGL</sequence>
<keyword evidence="9" id="KW-1185">Reference proteome</keyword>
<dbReference type="InterPro" id="IPR052218">
    <property type="entry name" value="Preflagellin_Peptidase"/>
</dbReference>
<evidence type="ECO:0000256" key="1">
    <source>
        <dbReference type="ARBA" id="ARBA00004651"/>
    </source>
</evidence>
<feature type="transmembrane region" description="Helical" evidence="6">
    <location>
        <begin position="53"/>
        <end position="76"/>
    </location>
</feature>
<evidence type="ECO:0000256" key="4">
    <source>
        <dbReference type="ARBA" id="ARBA00022989"/>
    </source>
</evidence>
<dbReference type="STRING" id="582675.SAMN05192565_11677"/>
<dbReference type="InterPro" id="IPR000045">
    <property type="entry name" value="Prepilin_IV_endopep_pep"/>
</dbReference>
<feature type="transmembrane region" description="Helical" evidence="6">
    <location>
        <begin position="96"/>
        <end position="115"/>
    </location>
</feature>
<comment type="subcellular location">
    <subcellularLocation>
        <location evidence="1">Cell membrane</location>
        <topology evidence="1">Multi-pass membrane protein</topology>
    </subcellularLocation>
</comment>
<organism evidence="8 9">
    <name type="scientific">Methylobacterium gossipiicola</name>
    <dbReference type="NCBI Taxonomy" id="582675"/>
    <lineage>
        <taxon>Bacteria</taxon>
        <taxon>Pseudomonadati</taxon>
        <taxon>Pseudomonadota</taxon>
        <taxon>Alphaproteobacteria</taxon>
        <taxon>Hyphomicrobiales</taxon>
        <taxon>Methylobacteriaceae</taxon>
        <taxon>Methylobacterium</taxon>
    </lineage>
</organism>
<evidence type="ECO:0000313" key="8">
    <source>
        <dbReference type="EMBL" id="SFG91163.1"/>
    </source>
</evidence>
<dbReference type="RefSeq" id="WP_091972986.1">
    <property type="nucleotide sequence ID" value="NZ_FOPM01000016.1"/>
</dbReference>
<dbReference type="PANTHER" id="PTHR36506:SF1">
    <property type="entry name" value="PREFLAGELLIN PEPTIDASE"/>
    <property type="match status" value="1"/>
</dbReference>
<dbReference type="Proteomes" id="UP000199229">
    <property type="component" value="Unassembled WGS sequence"/>
</dbReference>
<evidence type="ECO:0000313" key="9">
    <source>
        <dbReference type="Proteomes" id="UP000199229"/>
    </source>
</evidence>
<dbReference type="EMBL" id="FOPM01000016">
    <property type="protein sequence ID" value="SFG91163.1"/>
    <property type="molecule type" value="Genomic_DNA"/>
</dbReference>
<feature type="transmembrane region" description="Helical" evidence="6">
    <location>
        <begin position="27"/>
        <end position="46"/>
    </location>
</feature>
<dbReference type="Pfam" id="PF01478">
    <property type="entry name" value="Peptidase_A24"/>
    <property type="match status" value="1"/>
</dbReference>
<dbReference type="GO" id="GO:0004190">
    <property type="term" value="F:aspartic-type endopeptidase activity"/>
    <property type="evidence" value="ECO:0007669"/>
    <property type="project" value="InterPro"/>
</dbReference>
<gene>
    <name evidence="8" type="ORF">SAMN05192565_11677</name>
</gene>
<evidence type="ECO:0000256" key="5">
    <source>
        <dbReference type="ARBA" id="ARBA00023136"/>
    </source>
</evidence>